<feature type="signal peptide" evidence="8">
    <location>
        <begin position="1"/>
        <end position="28"/>
    </location>
</feature>
<protein>
    <recommendedName>
        <fullName evidence="8">Post-GPI attachment to proteins factor 3</fullName>
    </recommendedName>
</protein>
<organism evidence="9">
    <name type="scientific">Schistocephalus solidus</name>
    <name type="common">Tapeworm</name>
    <dbReference type="NCBI Taxonomy" id="70667"/>
    <lineage>
        <taxon>Eukaryota</taxon>
        <taxon>Metazoa</taxon>
        <taxon>Spiralia</taxon>
        <taxon>Lophotrochozoa</taxon>
        <taxon>Platyhelminthes</taxon>
        <taxon>Cestoda</taxon>
        <taxon>Eucestoda</taxon>
        <taxon>Diphyllobothriidea</taxon>
        <taxon>Diphyllobothriidae</taxon>
        <taxon>Schistocephalus</taxon>
    </lineage>
</organism>
<evidence type="ECO:0000256" key="1">
    <source>
        <dbReference type="ARBA" id="ARBA00004127"/>
    </source>
</evidence>
<sequence length="338" mass="38661">MSGKGNRMDNAYYALLALLAYLVPWTDASVGDQSYVYQQCISACLSTECNVAVPNATASGVYRPPALALYERAVVWNCEDECKYCCTWWAVEAFHKDGLPVPQFYGKWPQVRIFGIQEPASALFSLLNLFAQWHTLNSFCEETSFRAPMSFTWVFFSLVGINAWFWSTVFHTYDTNFTERMDYLSAFGYVVALLFVLTMRILYKQSTLIKVVAASFVFTGFVSHAYRLLFTRFGYAENIQINAFVGSMTIFGWLLLPRLAFDRLQQVYARYIQLAVTLIGCASALEIFDFPAIFWLFDAHSLWHGSTIGIHYLIVKFAIRDCKYISSRQLALPKTRIL</sequence>
<evidence type="ECO:0000256" key="5">
    <source>
        <dbReference type="ARBA" id="ARBA00022729"/>
    </source>
</evidence>
<proteinExistence type="inferred from homology"/>
<evidence type="ECO:0000313" key="9">
    <source>
        <dbReference type="EMBL" id="JAP48774.1"/>
    </source>
</evidence>
<dbReference type="EMBL" id="GEEE01014451">
    <property type="protein sequence ID" value="JAP48774.1"/>
    <property type="molecule type" value="Transcribed_RNA"/>
</dbReference>
<dbReference type="AlphaFoldDB" id="A0A0X3PA20"/>
<dbReference type="GO" id="GO:0016788">
    <property type="term" value="F:hydrolase activity, acting on ester bonds"/>
    <property type="evidence" value="ECO:0007669"/>
    <property type="project" value="TreeGrafter"/>
</dbReference>
<dbReference type="Pfam" id="PF04080">
    <property type="entry name" value="Per1"/>
    <property type="match status" value="1"/>
</dbReference>
<name>A0A0X3PA20_SCHSO</name>
<comment type="caution">
    <text evidence="8">Lacks conserved residue(s) required for the propagation of feature annotation.</text>
</comment>
<keyword evidence="5 8" id="KW-0732">Signal</keyword>
<keyword evidence="4 8" id="KW-0812">Transmembrane</keyword>
<comment type="similarity">
    <text evidence="2 8">Belongs to the PGAP3 family.</text>
</comment>
<dbReference type="InterPro" id="IPR007217">
    <property type="entry name" value="Per1-like"/>
</dbReference>
<dbReference type="GO" id="GO:0006506">
    <property type="term" value="P:GPI anchor biosynthetic process"/>
    <property type="evidence" value="ECO:0007669"/>
    <property type="project" value="UniProtKB-KW"/>
</dbReference>
<dbReference type="GO" id="GO:0000139">
    <property type="term" value="C:Golgi membrane"/>
    <property type="evidence" value="ECO:0007669"/>
    <property type="project" value="UniProtKB-SubCell"/>
</dbReference>
<evidence type="ECO:0000256" key="3">
    <source>
        <dbReference type="ARBA" id="ARBA00022502"/>
    </source>
</evidence>
<feature type="transmembrane region" description="Helical" evidence="8">
    <location>
        <begin position="151"/>
        <end position="171"/>
    </location>
</feature>
<feature type="transmembrane region" description="Helical" evidence="8">
    <location>
        <begin position="208"/>
        <end position="227"/>
    </location>
</feature>
<comment type="function">
    <text evidence="8">Involved in the lipid remodeling steps of GPI-anchor maturation.</text>
</comment>
<feature type="transmembrane region" description="Helical" evidence="8">
    <location>
        <begin position="239"/>
        <end position="259"/>
    </location>
</feature>
<evidence type="ECO:0000256" key="8">
    <source>
        <dbReference type="RuleBase" id="RU365066"/>
    </source>
</evidence>
<gene>
    <name evidence="9" type="primary">PGAP3</name>
    <name evidence="9" type="ORF">TR121596</name>
</gene>
<keyword evidence="6 8" id="KW-1133">Transmembrane helix</keyword>
<evidence type="ECO:0000256" key="4">
    <source>
        <dbReference type="ARBA" id="ARBA00022692"/>
    </source>
</evidence>
<feature type="chain" id="PRO_5016476811" description="Post-GPI attachment to proteins factor 3" evidence="8">
    <location>
        <begin position="29"/>
        <end position="338"/>
    </location>
</feature>
<reference evidence="9" key="1">
    <citation type="submission" date="2016-01" db="EMBL/GenBank/DDBJ databases">
        <title>Reference transcriptome for the parasite Schistocephalus solidus: insights into the molecular evolution of parasitism.</title>
        <authorList>
            <person name="Hebert F.O."/>
            <person name="Grambauer S."/>
            <person name="Barber I."/>
            <person name="Landry C.R."/>
            <person name="Aubin-Horth N."/>
        </authorList>
    </citation>
    <scope>NUCLEOTIDE SEQUENCE</scope>
</reference>
<accession>A0A0X3PA20</accession>
<feature type="transmembrane region" description="Helical" evidence="8">
    <location>
        <begin position="183"/>
        <end position="203"/>
    </location>
</feature>
<evidence type="ECO:0000256" key="6">
    <source>
        <dbReference type="ARBA" id="ARBA00022989"/>
    </source>
</evidence>
<keyword evidence="7 8" id="KW-0472">Membrane</keyword>
<comment type="subcellular location">
    <subcellularLocation>
        <location evidence="1">Endomembrane system</location>
        <topology evidence="1">Multi-pass membrane protein</topology>
    </subcellularLocation>
    <subcellularLocation>
        <location evidence="8">Golgi apparatus membrane</location>
        <topology evidence="8">Multi-pass membrane protein</topology>
    </subcellularLocation>
</comment>
<evidence type="ECO:0000256" key="2">
    <source>
        <dbReference type="ARBA" id="ARBA00006387"/>
    </source>
</evidence>
<keyword evidence="3 8" id="KW-0337">GPI-anchor biosynthesis</keyword>
<feature type="transmembrane region" description="Helical" evidence="8">
    <location>
        <begin position="302"/>
        <end position="319"/>
    </location>
</feature>
<feature type="transmembrane region" description="Helical" evidence="8">
    <location>
        <begin position="271"/>
        <end position="296"/>
    </location>
</feature>
<evidence type="ECO:0000256" key="7">
    <source>
        <dbReference type="ARBA" id="ARBA00023136"/>
    </source>
</evidence>
<dbReference type="PANTHER" id="PTHR13148">
    <property type="entry name" value="PER1-RELATED"/>
    <property type="match status" value="1"/>
</dbReference>
<dbReference type="PANTHER" id="PTHR13148:SF0">
    <property type="entry name" value="POST-GPI ATTACHMENT TO PROTEINS FACTOR 3"/>
    <property type="match status" value="1"/>
</dbReference>
<dbReference type="GO" id="GO:0005789">
    <property type="term" value="C:endoplasmic reticulum membrane"/>
    <property type="evidence" value="ECO:0007669"/>
    <property type="project" value="TreeGrafter"/>
</dbReference>
<keyword evidence="8" id="KW-0333">Golgi apparatus</keyword>